<dbReference type="Proteomes" id="UP001175228">
    <property type="component" value="Unassembled WGS sequence"/>
</dbReference>
<dbReference type="SUPFAM" id="SSF51735">
    <property type="entry name" value="NAD(P)-binding Rossmann-fold domains"/>
    <property type="match status" value="1"/>
</dbReference>
<dbReference type="InterPro" id="IPR002347">
    <property type="entry name" value="SDR_fam"/>
</dbReference>
<keyword evidence="1" id="KW-0560">Oxidoreductase</keyword>
<dbReference type="InterPro" id="IPR052228">
    <property type="entry name" value="Sec_Metab_Biosynth_Oxidored"/>
</dbReference>
<accession>A0AA39Q2F1</accession>
<dbReference type="AlphaFoldDB" id="A0AA39Q2F1"/>
<organism evidence="2 3">
    <name type="scientific">Armillaria luteobubalina</name>
    <dbReference type="NCBI Taxonomy" id="153913"/>
    <lineage>
        <taxon>Eukaryota</taxon>
        <taxon>Fungi</taxon>
        <taxon>Dikarya</taxon>
        <taxon>Basidiomycota</taxon>
        <taxon>Agaricomycotina</taxon>
        <taxon>Agaricomycetes</taxon>
        <taxon>Agaricomycetidae</taxon>
        <taxon>Agaricales</taxon>
        <taxon>Marasmiineae</taxon>
        <taxon>Physalacriaceae</taxon>
        <taxon>Armillaria</taxon>
    </lineage>
</organism>
<sequence>MSIASIRTSNASIFSSLTAPTAVFFGGTAGIGQAMAQSLASHTQGNANVIIVGRNAKAAQEIIDSFPHPSSSAKPIREFVSCDASLMSNVASATEEVKKLLGAKKVDFLVLTTGYLTTAGREETTEGMDKKMAVTYYAKWKFVKDLLGSLNDEGSKVVSVMAPGNGGSIDVDDLDMKKSYSAVKVGLRIPTYLDLMSEAFAQRHPSHSFIHAFPGAVRTNYLYASPSAIFRYTAPLIMGLMYPFTISPRDCAEYMWHGTLQKTAGAFRVGSRGEDMGKKRYYGDEEQRQKLWDHTAAMVEAAPAPRSK</sequence>
<reference evidence="2" key="1">
    <citation type="submission" date="2023-06" db="EMBL/GenBank/DDBJ databases">
        <authorList>
            <consortium name="Lawrence Berkeley National Laboratory"/>
            <person name="Ahrendt S."/>
            <person name="Sahu N."/>
            <person name="Indic B."/>
            <person name="Wong-Bajracharya J."/>
            <person name="Merenyi Z."/>
            <person name="Ke H.-M."/>
            <person name="Monk M."/>
            <person name="Kocsube S."/>
            <person name="Drula E."/>
            <person name="Lipzen A."/>
            <person name="Balint B."/>
            <person name="Henrissat B."/>
            <person name="Andreopoulos B."/>
            <person name="Martin F.M."/>
            <person name="Harder C.B."/>
            <person name="Rigling D."/>
            <person name="Ford K.L."/>
            <person name="Foster G.D."/>
            <person name="Pangilinan J."/>
            <person name="Papanicolaou A."/>
            <person name="Barry K."/>
            <person name="LaButti K."/>
            <person name="Viragh M."/>
            <person name="Koriabine M."/>
            <person name="Yan M."/>
            <person name="Riley R."/>
            <person name="Champramary S."/>
            <person name="Plett K.L."/>
            <person name="Tsai I.J."/>
            <person name="Slot J."/>
            <person name="Sipos G."/>
            <person name="Plett J."/>
            <person name="Nagy L.G."/>
            <person name="Grigoriev I.V."/>
        </authorList>
    </citation>
    <scope>NUCLEOTIDE SEQUENCE</scope>
    <source>
        <strain evidence="2">HWK02</strain>
    </source>
</reference>
<proteinExistence type="predicted"/>
<dbReference type="EMBL" id="JAUEPU010000022">
    <property type="protein sequence ID" value="KAK0494014.1"/>
    <property type="molecule type" value="Genomic_DNA"/>
</dbReference>
<dbReference type="PANTHER" id="PTHR47534:SF3">
    <property type="entry name" value="ALCOHOL DEHYDROGENASE-LIKE C-TERMINAL DOMAIN-CONTAINING PROTEIN"/>
    <property type="match status" value="1"/>
</dbReference>
<name>A0AA39Q2F1_9AGAR</name>
<evidence type="ECO:0000313" key="3">
    <source>
        <dbReference type="Proteomes" id="UP001175228"/>
    </source>
</evidence>
<dbReference type="PANTHER" id="PTHR47534">
    <property type="entry name" value="YALI0E05731P"/>
    <property type="match status" value="1"/>
</dbReference>
<evidence type="ECO:0000313" key="2">
    <source>
        <dbReference type="EMBL" id="KAK0494014.1"/>
    </source>
</evidence>
<evidence type="ECO:0000256" key="1">
    <source>
        <dbReference type="ARBA" id="ARBA00023002"/>
    </source>
</evidence>
<protein>
    <submittedName>
        <fullName evidence="2">NAD(P)-binding protein</fullName>
    </submittedName>
</protein>
<dbReference type="Gene3D" id="3.40.50.720">
    <property type="entry name" value="NAD(P)-binding Rossmann-like Domain"/>
    <property type="match status" value="1"/>
</dbReference>
<dbReference type="GO" id="GO:0016491">
    <property type="term" value="F:oxidoreductase activity"/>
    <property type="evidence" value="ECO:0007669"/>
    <property type="project" value="UniProtKB-KW"/>
</dbReference>
<dbReference type="InterPro" id="IPR036291">
    <property type="entry name" value="NAD(P)-bd_dom_sf"/>
</dbReference>
<gene>
    <name evidence="2" type="ORF">EDD18DRAFT_1464485</name>
</gene>
<dbReference type="Pfam" id="PF00106">
    <property type="entry name" value="adh_short"/>
    <property type="match status" value="1"/>
</dbReference>
<comment type="caution">
    <text evidence="2">The sequence shown here is derived from an EMBL/GenBank/DDBJ whole genome shotgun (WGS) entry which is preliminary data.</text>
</comment>
<keyword evidence="3" id="KW-1185">Reference proteome</keyword>